<dbReference type="InterPro" id="IPR047187">
    <property type="entry name" value="SF1_C_Upf1"/>
</dbReference>
<evidence type="ECO:0000256" key="1">
    <source>
        <dbReference type="ARBA" id="ARBA00022723"/>
    </source>
</evidence>
<dbReference type="FunFam" id="3.40.50.300:FF:001660">
    <property type="entry name" value="NF-X1 finger and helicase protein, putative"/>
    <property type="match status" value="1"/>
</dbReference>
<dbReference type="InterPro" id="IPR041677">
    <property type="entry name" value="DNA2/NAM7_AAA_11"/>
</dbReference>
<proteinExistence type="predicted"/>
<evidence type="ECO:0000256" key="5">
    <source>
        <dbReference type="PROSITE-ProRule" id="PRU00723"/>
    </source>
</evidence>
<evidence type="ECO:0000313" key="9">
    <source>
        <dbReference type="Proteomes" id="UP000224854"/>
    </source>
</evidence>
<feature type="zinc finger region" description="C3H1-type" evidence="5">
    <location>
        <begin position="16"/>
        <end position="44"/>
    </location>
</feature>
<evidence type="ECO:0000256" key="2">
    <source>
        <dbReference type="ARBA" id="ARBA00022771"/>
    </source>
</evidence>
<keyword evidence="3" id="KW-0347">Helicase</keyword>
<feature type="compositionally biased region" description="Basic and acidic residues" evidence="6">
    <location>
        <begin position="483"/>
        <end position="494"/>
    </location>
</feature>
<dbReference type="Pfam" id="PF00642">
    <property type="entry name" value="zf-CCCH"/>
    <property type="match status" value="1"/>
</dbReference>
<feature type="domain" description="C3H1-type" evidence="7">
    <location>
        <begin position="16"/>
        <end position="44"/>
    </location>
</feature>
<dbReference type="EMBL" id="NJEU01000616">
    <property type="protein sequence ID" value="PHH72066.1"/>
    <property type="molecule type" value="Genomic_DNA"/>
</dbReference>
<keyword evidence="2 5" id="KW-0863">Zinc-finger</keyword>
<feature type="region of interest" description="Disordered" evidence="6">
    <location>
        <begin position="42"/>
        <end position="72"/>
    </location>
</feature>
<dbReference type="Gene3D" id="4.10.1000.10">
    <property type="entry name" value="Zinc finger, CCCH-type"/>
    <property type="match status" value="1"/>
</dbReference>
<dbReference type="CDD" id="cd17936">
    <property type="entry name" value="EEXXEc_NFX1"/>
    <property type="match status" value="1"/>
</dbReference>
<dbReference type="CDD" id="cd18808">
    <property type="entry name" value="SF1_C_Upf1"/>
    <property type="match status" value="1"/>
</dbReference>
<dbReference type="InterPro" id="IPR036855">
    <property type="entry name" value="Znf_CCCH_sf"/>
</dbReference>
<reference evidence="8 9" key="1">
    <citation type="submission" date="2017-06" db="EMBL/GenBank/DDBJ databases">
        <title>Ant-infecting Ophiocordyceps genomes reveal a high diversity of potential behavioral manipulation genes and a possible major role for enterotoxins.</title>
        <authorList>
            <person name="De Bekker C."/>
            <person name="Evans H.C."/>
            <person name="Brachmann A."/>
            <person name="Hughes D.P."/>
        </authorList>
    </citation>
    <scope>NUCLEOTIDE SEQUENCE [LARGE SCALE GENOMIC DNA]</scope>
    <source>
        <strain evidence="8 9">1348a</strain>
    </source>
</reference>
<comment type="caution">
    <text evidence="8">The sequence shown here is derived from an EMBL/GenBank/DDBJ whole genome shotgun (WGS) entry which is preliminary data.</text>
</comment>
<dbReference type="GO" id="GO:0008270">
    <property type="term" value="F:zinc ion binding"/>
    <property type="evidence" value="ECO:0007669"/>
    <property type="project" value="UniProtKB-KW"/>
</dbReference>
<keyword evidence="3" id="KW-0378">Hydrolase</keyword>
<dbReference type="Pfam" id="PF13086">
    <property type="entry name" value="AAA_11"/>
    <property type="match status" value="1"/>
</dbReference>
<sequence>MAENARPQGRRPAIQDQPSKPCFNFQRQGNCKFGDRCKFSHGIPGTHRGELPQRGRLPTPSSDKANIPGKRGEGKLREWKRLLVQGSLPARPSSEAVARFFQLGLELMDGDLGATQEAVKLLATEPGLSLIREMSDKHVQAAMVDGPSAKCWTFEVKPLFQVMTHPRVVDSAVLEQEVAAIFNFLLGVGGSRMTRVLGYTAQLVESWTTEPEASASRIEAIELSLAVLSKIMDCNTSSIVSRSVSDLFDSFAAFLDQESLPREDYSRLQASMYLEYIRLRLEVGGHIPALQNQTQVPIARESFVLQRDLPGHLSAEGPRHDNDHALITDIKILPTNEEIMSSRGEYLPTSDPSQWHFEGIRGRLDREFRLLREDTVGQLRDTVRETLELMRNPNHGPQRLSKLSVRTNTYDNATLVNLKLDRIGGLEILVRCHQPSMVHKMTDKKRKDWWMQSKRLQTGALVCILNAESSALFFTVSDSTMRERGDKKARRTGDQDMSSTPDTTPQCFTLSCNKTYLYVTLQLVDAGRHEIGKVLQWYGNKTSSLPQFLVEFPGILLASFKHTLEALKQMYEKPIIPFSNLLAPSGSDHPAASVDPPMYARKAGFTFDLKCLTNDETQLVMSPQRPLDAKQLATRSTLDSTQAAALINTLSRELSLIQGPPGTGKSYTGEKIIKVLLANKERAKIGPILCVCYTNHALDQLLEHLLDDGTEHIIRIGSRSKSERLQDLNLRTVVRGLDRTKSEKSGIFQVEEAIRNAVRDANASLEQLSASGSWRSVKQFLAAKHPSQHNELFGDGKDGWQVVNHSPENIVARWLAAAPPSQVPDRPLEALTQAQLSTMNAKERRRVHGHWLKKIRDPIILELQSSHRDYSRAIERRDRVRGDIDLRCLQQANVVGITTTGLARNLNLLRKLRSKVMLCEEAGEVLEAHLLTALLPSVEHAILIGDHLQLRPQVQNYELQSTNPRGQQYSLDMSLFERLVRPLRETDLRLPFCVLETQRRMHPSIAELIRATLYPNLEDADKVMQYPKVMGMKQRLFWLHHEYLETAATSNDPVNTSHTNTFEVDMTIALVSHLVRQGEYAPGDIAVLTPYLAQLQLLRRIMETMFEICVNERDLKELETLENHSVETALAARPPVSKATLLKTIRAATVDNFQGEEAKVIVVSLVRSNPDNRCGFLGTPNRINVLLSRAQHGMYIIGNSNTCKHVPMWSQVIDILRAKGQMGTSLELQCPRHPETPLAVSKPDHFLQFSPESGCILPCEKRLQVSRGLPSAHTWL</sequence>
<feature type="region of interest" description="Disordered" evidence="6">
    <location>
        <begin position="483"/>
        <end position="503"/>
    </location>
</feature>
<keyword evidence="3" id="KW-0067">ATP-binding</keyword>
<dbReference type="PROSITE" id="PS50103">
    <property type="entry name" value="ZF_C3H1"/>
    <property type="match status" value="1"/>
</dbReference>
<dbReference type="GO" id="GO:0031380">
    <property type="term" value="C:nuclear RNA-directed RNA polymerase complex"/>
    <property type="evidence" value="ECO:0007669"/>
    <property type="project" value="TreeGrafter"/>
</dbReference>
<dbReference type="Gene3D" id="3.40.50.300">
    <property type="entry name" value="P-loop containing nucleotide triphosphate hydrolases"/>
    <property type="match status" value="2"/>
</dbReference>
<evidence type="ECO:0000256" key="6">
    <source>
        <dbReference type="SAM" id="MobiDB-lite"/>
    </source>
</evidence>
<keyword evidence="9" id="KW-1185">Reference proteome</keyword>
<dbReference type="GO" id="GO:0004386">
    <property type="term" value="F:helicase activity"/>
    <property type="evidence" value="ECO:0007669"/>
    <property type="project" value="InterPro"/>
</dbReference>
<dbReference type="InterPro" id="IPR045055">
    <property type="entry name" value="DNA2/NAM7-like"/>
</dbReference>
<dbReference type="SUPFAM" id="SSF52540">
    <property type="entry name" value="P-loop containing nucleoside triphosphate hydrolases"/>
    <property type="match status" value="1"/>
</dbReference>
<dbReference type="SMART" id="SM00356">
    <property type="entry name" value="ZnF_C3H1"/>
    <property type="match status" value="1"/>
</dbReference>
<evidence type="ECO:0000256" key="3">
    <source>
        <dbReference type="ARBA" id="ARBA00022806"/>
    </source>
</evidence>
<dbReference type="Pfam" id="PF13087">
    <property type="entry name" value="AAA_12"/>
    <property type="match status" value="1"/>
</dbReference>
<dbReference type="AlphaFoldDB" id="A0A2C5YWD5"/>
<accession>A0A2C5YWD5</accession>
<feature type="region of interest" description="Disordered" evidence="6">
    <location>
        <begin position="1"/>
        <end position="21"/>
    </location>
</feature>
<dbReference type="InterPro" id="IPR041679">
    <property type="entry name" value="DNA2/NAM7-like_C"/>
</dbReference>
<keyword evidence="4 5" id="KW-0862">Zinc</keyword>
<evidence type="ECO:0000256" key="4">
    <source>
        <dbReference type="ARBA" id="ARBA00022833"/>
    </source>
</evidence>
<dbReference type="PANTHER" id="PTHR10887">
    <property type="entry name" value="DNA2/NAM7 HELICASE FAMILY"/>
    <property type="match status" value="1"/>
</dbReference>
<gene>
    <name evidence="8" type="ORF">CDD82_6186</name>
</gene>
<dbReference type="InterPro" id="IPR027417">
    <property type="entry name" value="P-loop_NTPase"/>
</dbReference>
<dbReference type="PROSITE" id="PS00923">
    <property type="entry name" value="ASP_GLU_RACEMASE_1"/>
    <property type="match status" value="1"/>
</dbReference>
<dbReference type="SUPFAM" id="SSF90229">
    <property type="entry name" value="CCCH zinc finger"/>
    <property type="match status" value="1"/>
</dbReference>
<keyword evidence="3" id="KW-0547">Nucleotide-binding</keyword>
<dbReference type="InterPro" id="IPR018187">
    <property type="entry name" value="Asp/Glu_racemase_AS_1"/>
</dbReference>
<protein>
    <recommendedName>
        <fullName evidence="7">C3H1-type domain-containing protein</fullName>
    </recommendedName>
</protein>
<dbReference type="InterPro" id="IPR000571">
    <property type="entry name" value="Znf_CCCH"/>
</dbReference>
<dbReference type="Proteomes" id="UP000224854">
    <property type="component" value="Unassembled WGS sequence"/>
</dbReference>
<dbReference type="OrthoDB" id="2423195at2759"/>
<dbReference type="PANTHER" id="PTHR10887:SF445">
    <property type="entry name" value="NFX1-TYPE ZINC FINGER-CONTAINING PROTEIN 1"/>
    <property type="match status" value="1"/>
</dbReference>
<dbReference type="GO" id="GO:0031048">
    <property type="term" value="P:regulatory ncRNA-mediated heterochromatin formation"/>
    <property type="evidence" value="ECO:0007669"/>
    <property type="project" value="TreeGrafter"/>
</dbReference>
<evidence type="ECO:0000259" key="7">
    <source>
        <dbReference type="PROSITE" id="PS50103"/>
    </source>
</evidence>
<name>A0A2C5YWD5_9HYPO</name>
<evidence type="ECO:0000313" key="8">
    <source>
        <dbReference type="EMBL" id="PHH72066.1"/>
    </source>
</evidence>
<keyword evidence="1 5" id="KW-0479">Metal-binding</keyword>
<organism evidence="8 9">
    <name type="scientific">Ophiocordyceps australis</name>
    <dbReference type="NCBI Taxonomy" id="1399860"/>
    <lineage>
        <taxon>Eukaryota</taxon>
        <taxon>Fungi</taxon>
        <taxon>Dikarya</taxon>
        <taxon>Ascomycota</taxon>
        <taxon>Pezizomycotina</taxon>
        <taxon>Sordariomycetes</taxon>
        <taxon>Hypocreomycetidae</taxon>
        <taxon>Hypocreales</taxon>
        <taxon>Ophiocordycipitaceae</taxon>
        <taxon>Ophiocordyceps</taxon>
    </lineage>
</organism>